<dbReference type="AlphaFoldDB" id="A0A6A2W359"/>
<organism evidence="1 2">
    <name type="scientific">Bifidobacterium apri</name>
    <dbReference type="NCBI Taxonomy" id="1769423"/>
    <lineage>
        <taxon>Bacteria</taxon>
        <taxon>Bacillati</taxon>
        <taxon>Actinomycetota</taxon>
        <taxon>Actinomycetes</taxon>
        <taxon>Bifidobacteriales</taxon>
        <taxon>Bifidobacteriaceae</taxon>
        <taxon>Bifidobacterium</taxon>
    </lineage>
</organism>
<dbReference type="EMBL" id="WBSO01000001">
    <property type="protein sequence ID" value="KAB8301857.1"/>
    <property type="molecule type" value="Genomic_DNA"/>
</dbReference>
<sequence length="102" mass="11339">MRSIDETDRLAEQLGAALCELLETAGQQHSAEQIRDKVLPFDAGGALDIAANEIAIYDIDPTPVMQLARIYDDALGYDHEVLEILKRVQARHHPKDDTDQNA</sequence>
<reference evidence="1 2" key="1">
    <citation type="submission" date="2019-09" db="EMBL/GenBank/DDBJ databases">
        <title>Characterization of the phylogenetic diversity of two novel species belonging to the genus Bifidobacterium: Bifidobacterium cebidarum sp. nov. and Bifidobacterium leontopitheci sp. nov.</title>
        <authorList>
            <person name="Lugli G.A."/>
            <person name="Duranti S."/>
            <person name="Milani C."/>
            <person name="Turroni F."/>
            <person name="Ventura M."/>
        </authorList>
    </citation>
    <scope>NUCLEOTIDE SEQUENCE [LARGE SCALE GENOMIC DNA]</scope>
    <source>
        <strain evidence="1 2">DSM 100238</strain>
    </source>
</reference>
<proteinExistence type="predicted"/>
<gene>
    <name evidence="1" type="ORF">DSM100238_0176</name>
</gene>
<name>A0A6A2W359_9BIFI</name>
<evidence type="ECO:0000313" key="1">
    <source>
        <dbReference type="EMBL" id="KAB8301857.1"/>
    </source>
</evidence>
<accession>A0A6A2W359</accession>
<dbReference type="RefSeq" id="WP_152354855.1">
    <property type="nucleotide sequence ID" value="NZ_JBHLXF010000037.1"/>
</dbReference>
<dbReference type="Proteomes" id="UP000440041">
    <property type="component" value="Unassembled WGS sequence"/>
</dbReference>
<keyword evidence="2" id="KW-1185">Reference proteome</keyword>
<dbReference type="OrthoDB" id="9933913at2"/>
<comment type="caution">
    <text evidence="1">The sequence shown here is derived from an EMBL/GenBank/DDBJ whole genome shotgun (WGS) entry which is preliminary data.</text>
</comment>
<evidence type="ECO:0000313" key="2">
    <source>
        <dbReference type="Proteomes" id="UP000440041"/>
    </source>
</evidence>
<protein>
    <submittedName>
        <fullName evidence="1">Uncharacterized protein</fullName>
    </submittedName>
</protein>